<reference evidence="3 4" key="1">
    <citation type="submission" date="2018-11" db="EMBL/GenBank/DDBJ databases">
        <title>Gemmobacter sp. nov., YIM 102744-1 draft genome.</title>
        <authorList>
            <person name="Li G."/>
            <person name="Jiang Y."/>
        </authorList>
    </citation>
    <scope>NUCLEOTIDE SEQUENCE [LARGE SCALE GENOMIC DNA]</scope>
    <source>
        <strain evidence="3 4">YIM 102744-1</strain>
    </source>
</reference>
<evidence type="ECO:0000256" key="2">
    <source>
        <dbReference type="PIRSR" id="PIRSR602401-1"/>
    </source>
</evidence>
<proteinExistence type="inferred from homology"/>
<dbReference type="GO" id="GO:0004497">
    <property type="term" value="F:monooxygenase activity"/>
    <property type="evidence" value="ECO:0007669"/>
    <property type="project" value="InterPro"/>
</dbReference>
<dbReference type="GO" id="GO:0020037">
    <property type="term" value="F:heme binding"/>
    <property type="evidence" value="ECO:0007669"/>
    <property type="project" value="InterPro"/>
</dbReference>
<dbReference type="SUPFAM" id="SSF48264">
    <property type="entry name" value="Cytochrome P450"/>
    <property type="match status" value="1"/>
</dbReference>
<evidence type="ECO:0000256" key="1">
    <source>
        <dbReference type="ARBA" id="ARBA00010617"/>
    </source>
</evidence>
<accession>A0A3P3DLI7</accession>
<dbReference type="Pfam" id="PF00067">
    <property type="entry name" value="p450"/>
    <property type="match status" value="1"/>
</dbReference>
<dbReference type="GO" id="GO:0005506">
    <property type="term" value="F:iron ion binding"/>
    <property type="evidence" value="ECO:0007669"/>
    <property type="project" value="InterPro"/>
</dbReference>
<comment type="similarity">
    <text evidence="1">Belongs to the cytochrome P450 family.</text>
</comment>
<dbReference type="EMBL" id="RRAZ01000011">
    <property type="protein sequence ID" value="RRH75110.1"/>
    <property type="molecule type" value="Genomic_DNA"/>
</dbReference>
<name>A0A3P3DLI7_9RHOB</name>
<keyword evidence="2" id="KW-0349">Heme</keyword>
<dbReference type="InterPro" id="IPR001128">
    <property type="entry name" value="Cyt_P450"/>
</dbReference>
<keyword evidence="2" id="KW-0479">Metal-binding</keyword>
<dbReference type="InterPro" id="IPR002401">
    <property type="entry name" value="Cyt_P450_E_grp-I"/>
</dbReference>
<dbReference type="Proteomes" id="UP000282125">
    <property type="component" value="Unassembled WGS sequence"/>
</dbReference>
<dbReference type="OrthoDB" id="9764248at2"/>
<dbReference type="RefSeq" id="WP_124964677.1">
    <property type="nucleotide sequence ID" value="NZ_RRAZ01000011.1"/>
</dbReference>
<keyword evidence="4" id="KW-1185">Reference proteome</keyword>
<evidence type="ECO:0000313" key="3">
    <source>
        <dbReference type="EMBL" id="RRH75110.1"/>
    </source>
</evidence>
<dbReference type="GO" id="GO:0016705">
    <property type="term" value="F:oxidoreductase activity, acting on paired donors, with incorporation or reduction of molecular oxygen"/>
    <property type="evidence" value="ECO:0007669"/>
    <property type="project" value="InterPro"/>
</dbReference>
<dbReference type="PANTHER" id="PTHR24305:SF166">
    <property type="entry name" value="CYTOCHROME P450 12A4, MITOCHONDRIAL-RELATED"/>
    <property type="match status" value="1"/>
</dbReference>
<evidence type="ECO:0000313" key="4">
    <source>
        <dbReference type="Proteomes" id="UP000282125"/>
    </source>
</evidence>
<comment type="cofactor">
    <cofactor evidence="2">
        <name>heme</name>
        <dbReference type="ChEBI" id="CHEBI:30413"/>
    </cofactor>
</comment>
<protein>
    <submittedName>
        <fullName evidence="3">Cytochrome P450</fullName>
    </submittedName>
</protein>
<keyword evidence="2" id="KW-0408">Iron</keyword>
<comment type="caution">
    <text evidence="3">The sequence shown here is derived from an EMBL/GenBank/DDBJ whole genome shotgun (WGS) entry which is preliminary data.</text>
</comment>
<feature type="binding site" description="axial binding residue" evidence="2">
    <location>
        <position position="396"/>
    </location>
    <ligand>
        <name>heme</name>
        <dbReference type="ChEBI" id="CHEBI:30413"/>
    </ligand>
    <ligandPart>
        <name>Fe</name>
        <dbReference type="ChEBI" id="CHEBI:18248"/>
    </ligandPart>
</feature>
<dbReference type="PRINTS" id="PR00385">
    <property type="entry name" value="P450"/>
</dbReference>
<dbReference type="InterPro" id="IPR050121">
    <property type="entry name" value="Cytochrome_P450_monoxygenase"/>
</dbReference>
<dbReference type="Gene3D" id="1.10.630.10">
    <property type="entry name" value="Cytochrome P450"/>
    <property type="match status" value="1"/>
</dbReference>
<dbReference type="PRINTS" id="PR00463">
    <property type="entry name" value="EP450I"/>
</dbReference>
<dbReference type="InterPro" id="IPR036396">
    <property type="entry name" value="Cyt_P450_sf"/>
</dbReference>
<sequence length="456" mass="51463">MIPAPKPPSRPGKVSLWRYLRLFRQDILSAQPAKLYRAWMAEFRTPFFRSYLCNDPTLLRLVLNERPDDFPKSDRIGEGLRPLLGNSVFLTNGETWKRQRRIIDPAFEGGRLRDTFPAMLEAARAASARLRPGEVEIEAEASHAAADVIFRTLFSIPIEHEMARGVFEAFRAYQRNQPLLNLAAFLPLPRWFPRFHRRSTRAKAAEIRSLITRLTEARAAEIATGTAPDDLATKIMTTADPLSGQRFDAAEMTDQVAIFFLAGHETSASALSWALWLLASHPEIQARCLAEAQTFLRDPSFSGLSKLPLIRDVFRETLRLYPPVPMMVRETRQRESFRNRAVTPGAQVVLSPWHLQRHERIWTEPDHFDPDRWQRPETRKAARDGYLPFSSGPRVCTGAGFAMAEGVILLATLLAEWEFAPAGPVPQPVAFLTVRARDGIVLRLSRRTEPAGAGPA</sequence>
<dbReference type="PANTHER" id="PTHR24305">
    <property type="entry name" value="CYTOCHROME P450"/>
    <property type="match status" value="1"/>
</dbReference>
<gene>
    <name evidence="3" type="ORF">EG244_08990</name>
</gene>
<dbReference type="AlphaFoldDB" id="A0A3P3DLI7"/>
<organism evidence="3 4">
    <name type="scientific">Falsigemmobacter faecalis</name>
    <dbReference type="NCBI Taxonomy" id="2488730"/>
    <lineage>
        <taxon>Bacteria</taxon>
        <taxon>Pseudomonadati</taxon>
        <taxon>Pseudomonadota</taxon>
        <taxon>Alphaproteobacteria</taxon>
        <taxon>Rhodobacterales</taxon>
        <taxon>Paracoccaceae</taxon>
        <taxon>Falsigemmobacter</taxon>
    </lineage>
</organism>